<evidence type="ECO:0000256" key="7">
    <source>
        <dbReference type="HAMAP-Rule" id="MF_01508"/>
    </source>
</evidence>
<dbReference type="Gene3D" id="1.10.8.60">
    <property type="match status" value="1"/>
</dbReference>
<dbReference type="GO" id="GO:0003689">
    <property type="term" value="F:DNA clamp loader activity"/>
    <property type="evidence" value="ECO:0007669"/>
    <property type="project" value="UniProtKB-UniRule"/>
</dbReference>
<proteinExistence type="inferred from homology"/>
<dbReference type="CDD" id="cd00009">
    <property type="entry name" value="AAA"/>
    <property type="match status" value="1"/>
</dbReference>
<keyword evidence="5 7" id="KW-0067">ATP-binding</keyword>
<dbReference type="CDD" id="cd18140">
    <property type="entry name" value="HLD_clamp_RFC"/>
    <property type="match status" value="1"/>
</dbReference>
<dbReference type="NCBIfam" id="NF003229">
    <property type="entry name" value="PRK04195.1-5"/>
    <property type="match status" value="1"/>
</dbReference>
<evidence type="ECO:0000256" key="3">
    <source>
        <dbReference type="ARBA" id="ARBA00022705"/>
    </source>
</evidence>
<keyword evidence="3 7" id="KW-0235">DNA replication</keyword>
<dbReference type="HAMAP" id="MF_01508">
    <property type="entry name" value="RfcL"/>
    <property type="match status" value="1"/>
</dbReference>
<dbReference type="EMBL" id="DUAV01000034">
    <property type="protein sequence ID" value="HIG63958.1"/>
    <property type="molecule type" value="Genomic_DNA"/>
</dbReference>
<dbReference type="InterPro" id="IPR003959">
    <property type="entry name" value="ATPase_AAA_core"/>
</dbReference>
<dbReference type="Pfam" id="PF21960">
    <property type="entry name" value="RCF1-5-like_lid"/>
    <property type="match status" value="1"/>
</dbReference>
<evidence type="ECO:0000256" key="1">
    <source>
        <dbReference type="ARBA" id="ARBA00006878"/>
    </source>
</evidence>
<name>A0A7C7ZE50_9ARCH</name>
<evidence type="ECO:0000313" key="10">
    <source>
        <dbReference type="EMBL" id="HIG63958.1"/>
    </source>
</evidence>
<feature type="binding site" evidence="7">
    <location>
        <begin position="49"/>
        <end position="56"/>
    </location>
    <ligand>
        <name>ATP</name>
        <dbReference type="ChEBI" id="CHEBI:30616"/>
    </ligand>
</feature>
<protein>
    <recommendedName>
        <fullName evidence="2 7">Replication factor C large subunit</fullName>
        <shortName evidence="7">RFC large subunit</shortName>
    </recommendedName>
    <alternativeName>
        <fullName evidence="6 7">Clamp loader large subunit</fullName>
    </alternativeName>
</protein>
<evidence type="ECO:0000256" key="2">
    <source>
        <dbReference type="ARBA" id="ARBA00014793"/>
    </source>
</evidence>
<dbReference type="Pfam" id="PF00004">
    <property type="entry name" value="AAA"/>
    <property type="match status" value="1"/>
</dbReference>
<comment type="function">
    <text evidence="7">Part of the RFC clamp loader complex which loads the PCNA sliding clamp onto DNA.</text>
</comment>
<comment type="subunit">
    <text evidence="7">Heteromultimer composed of small subunits (RfcS) and large subunits (RfcL).</text>
</comment>
<dbReference type="SUPFAM" id="SSF52540">
    <property type="entry name" value="P-loop containing nucleoside triphosphate hydrolases"/>
    <property type="match status" value="1"/>
</dbReference>
<reference evidence="11" key="1">
    <citation type="journal article" date="2019" name="bioRxiv">
        <title>Genome diversification in globally distributed novel marine Proteobacteria is linked to environmental adaptation.</title>
        <authorList>
            <person name="Zhou Z."/>
            <person name="Tran P.Q."/>
            <person name="Kieft K."/>
            <person name="Anantharaman K."/>
        </authorList>
    </citation>
    <scope>NUCLEOTIDE SEQUENCE [LARGE SCALE GENOMIC DNA]</scope>
</reference>
<dbReference type="PANTHER" id="PTHR23389">
    <property type="entry name" value="CHROMOSOME TRANSMISSION FIDELITY FACTOR 18"/>
    <property type="match status" value="1"/>
</dbReference>
<dbReference type="InterPro" id="IPR003593">
    <property type="entry name" value="AAA+_ATPase"/>
</dbReference>
<evidence type="ECO:0000259" key="9">
    <source>
        <dbReference type="SMART" id="SM00382"/>
    </source>
</evidence>
<dbReference type="AlphaFoldDB" id="A0A7C7ZE50"/>
<comment type="similarity">
    <text evidence="1 7">Belongs to the activator 1 small subunits family. RfcL subfamily.</text>
</comment>
<evidence type="ECO:0000256" key="8">
    <source>
        <dbReference type="SAM" id="MobiDB-lite"/>
    </source>
</evidence>
<dbReference type="PANTHER" id="PTHR23389:SF6">
    <property type="entry name" value="REPLICATION FACTOR C SUBUNIT 1"/>
    <property type="match status" value="1"/>
</dbReference>
<dbReference type="InterPro" id="IPR047854">
    <property type="entry name" value="RFC_lid"/>
</dbReference>
<dbReference type="GO" id="GO:0005524">
    <property type="term" value="F:ATP binding"/>
    <property type="evidence" value="ECO:0007669"/>
    <property type="project" value="UniProtKB-UniRule"/>
</dbReference>
<comment type="caution">
    <text evidence="10">The sequence shown here is derived from an EMBL/GenBank/DDBJ whole genome shotgun (WGS) entry which is preliminary data.</text>
</comment>
<organism evidence="10 11">
    <name type="scientific">Marine Group III euryarchaeote</name>
    <dbReference type="NCBI Taxonomy" id="2173149"/>
    <lineage>
        <taxon>Archaea</taxon>
        <taxon>Methanobacteriati</taxon>
        <taxon>Thermoplasmatota</taxon>
        <taxon>Thermoplasmata</taxon>
        <taxon>Candidatus Thermoprofundales</taxon>
    </lineage>
</organism>
<dbReference type="GO" id="GO:0006260">
    <property type="term" value="P:DNA replication"/>
    <property type="evidence" value="ECO:0007669"/>
    <property type="project" value="UniProtKB-UniRule"/>
</dbReference>
<dbReference type="InterPro" id="IPR023935">
    <property type="entry name" value="Rep_factor-C_lsu"/>
</dbReference>
<dbReference type="Proteomes" id="UP000589516">
    <property type="component" value="Unassembled WGS sequence"/>
</dbReference>
<dbReference type="SMART" id="SM00382">
    <property type="entry name" value="AAA"/>
    <property type="match status" value="1"/>
</dbReference>
<evidence type="ECO:0000256" key="6">
    <source>
        <dbReference type="ARBA" id="ARBA00032141"/>
    </source>
</evidence>
<dbReference type="InterPro" id="IPR027417">
    <property type="entry name" value="P-loop_NTPase"/>
</dbReference>
<keyword evidence="4 7" id="KW-0547">Nucleotide-binding</keyword>
<evidence type="ECO:0000256" key="5">
    <source>
        <dbReference type="ARBA" id="ARBA00022840"/>
    </source>
</evidence>
<feature type="domain" description="AAA+ ATPase" evidence="9">
    <location>
        <begin position="41"/>
        <end position="182"/>
    </location>
</feature>
<dbReference type="GO" id="GO:0016887">
    <property type="term" value="F:ATP hydrolysis activity"/>
    <property type="evidence" value="ECO:0007669"/>
    <property type="project" value="InterPro"/>
</dbReference>
<evidence type="ECO:0000313" key="11">
    <source>
        <dbReference type="Proteomes" id="UP000589516"/>
    </source>
</evidence>
<sequence>MSNLPWSEKYRPRTLADVKGNPHAVAQLRAWGSAWARGIPDQRGVILAGPAGCGKTSAALALAGEMEWEVVELNASDARSGPVIEGVALRAGLFAGFATDGTAPRTKLILLDEADNLYERPEQSAGKAKDYSDRGGRKAVMRTLRETRQPVILTVNDLYALTKGSGGAFRRIAQTIKFQRLPVATIREVLTEIAAAENIEIEPAVVQRLAANASGDLRGALNDLQSLAEGELTVNDEQVDALGVRDRESEMFDTLRAIFEGDDYDGPRKAIFDLHEPPGEVATWVSDNLPLVYRQPNDLERAYRRVAHADLLLARTRRQQNYGLWGYASELLSSGVALSRRHPPSGARLQFPSWIRKMGASRGTRAARDSLAAKIGAAAHMSKRQAKLEQLAVVAASCRGDADKAARIAGKLELTEGELAQLLSTTPKDRKLKAIMEAAQPFRQEREVITLKMRPTAAKRAAAASDEAVEPAKPDVAADRKQKSLFDF</sequence>
<accession>A0A7C7ZE50</accession>
<feature type="compositionally biased region" description="Basic and acidic residues" evidence="8">
    <location>
        <begin position="470"/>
        <end position="488"/>
    </location>
</feature>
<dbReference type="Gene3D" id="3.40.50.300">
    <property type="entry name" value="P-loop containing nucleotide triphosphate hydrolases"/>
    <property type="match status" value="1"/>
</dbReference>
<evidence type="ECO:0000256" key="4">
    <source>
        <dbReference type="ARBA" id="ARBA00022741"/>
    </source>
</evidence>
<gene>
    <name evidence="7" type="primary">rfcL</name>
    <name evidence="10" type="ORF">EYQ16_05540</name>
</gene>
<feature type="region of interest" description="Disordered" evidence="8">
    <location>
        <begin position="462"/>
        <end position="488"/>
    </location>
</feature>